<name>A0A7X5F348_9HYPH</name>
<comment type="caution">
    <text evidence="1">The sequence shown here is derived from an EMBL/GenBank/DDBJ whole genome shotgun (WGS) entry which is preliminary data.</text>
</comment>
<sequence length="61" mass="6836">MPPLWGLALLGAAGFAAFKLVRREMARVEARLSEAARRPDDQTIRLERDPVTGRYRPEGEA</sequence>
<dbReference type="AlphaFoldDB" id="A0A7X5F348"/>
<dbReference type="RefSeq" id="WP_161676365.1">
    <property type="nucleotide sequence ID" value="NZ_JAABLP010000003.1"/>
</dbReference>
<protein>
    <submittedName>
        <fullName evidence="1">Uncharacterized protein</fullName>
    </submittedName>
</protein>
<organism evidence="1 2">
    <name type="scientific">Pannonibacter tanglangensis</name>
    <dbReference type="NCBI Taxonomy" id="2750084"/>
    <lineage>
        <taxon>Bacteria</taxon>
        <taxon>Pseudomonadati</taxon>
        <taxon>Pseudomonadota</taxon>
        <taxon>Alphaproteobacteria</taxon>
        <taxon>Hyphomicrobiales</taxon>
        <taxon>Stappiaceae</taxon>
        <taxon>Pannonibacter</taxon>
    </lineage>
</organism>
<accession>A0A7X5F348</accession>
<reference evidence="2" key="1">
    <citation type="submission" date="2020-01" db="EMBL/GenBank/DDBJ databases">
        <authorList>
            <person name="Fang Y."/>
            <person name="Sun R."/>
            <person name="Nie L."/>
            <person name="He J."/>
            <person name="Hao L."/>
            <person name="Wang L."/>
            <person name="Su S."/>
            <person name="Lv E."/>
            <person name="Zhang Z."/>
            <person name="Xie R."/>
            <person name="Liu H."/>
        </authorList>
    </citation>
    <scope>NUCLEOTIDE SEQUENCE [LARGE SCALE GENOMIC DNA]</scope>
    <source>
        <strain evidence="2">XCT-53</strain>
    </source>
</reference>
<gene>
    <name evidence="1" type="ORF">GWI72_11580</name>
</gene>
<evidence type="ECO:0000313" key="1">
    <source>
        <dbReference type="EMBL" id="NBN78907.1"/>
    </source>
</evidence>
<dbReference type="Proteomes" id="UP000586722">
    <property type="component" value="Unassembled WGS sequence"/>
</dbReference>
<keyword evidence="2" id="KW-1185">Reference proteome</keyword>
<proteinExistence type="predicted"/>
<evidence type="ECO:0000313" key="2">
    <source>
        <dbReference type="Proteomes" id="UP000586722"/>
    </source>
</evidence>
<dbReference type="EMBL" id="JAABLQ010000001">
    <property type="protein sequence ID" value="NBN78907.1"/>
    <property type="molecule type" value="Genomic_DNA"/>
</dbReference>